<evidence type="ECO:0000259" key="7">
    <source>
        <dbReference type="PROSITE" id="PS50848"/>
    </source>
</evidence>
<evidence type="ECO:0000313" key="8">
    <source>
        <dbReference type="EMBL" id="KAJ4848497.1"/>
    </source>
</evidence>
<dbReference type="InterPro" id="IPR023393">
    <property type="entry name" value="START-like_dom_sf"/>
</dbReference>
<dbReference type="PROSITE" id="PS50848">
    <property type="entry name" value="START"/>
    <property type="match status" value="1"/>
</dbReference>
<dbReference type="InterPro" id="IPR057993">
    <property type="entry name" value="HD-Zip_IV_C"/>
</dbReference>
<dbReference type="OrthoDB" id="1569773at2759"/>
<evidence type="ECO:0000256" key="5">
    <source>
        <dbReference type="ARBA" id="ARBA00023242"/>
    </source>
</evidence>
<dbReference type="EMBL" id="JAKUCV010000897">
    <property type="protein sequence ID" value="KAJ4848497.1"/>
    <property type="molecule type" value="Genomic_DNA"/>
</dbReference>
<keyword evidence="2" id="KW-0238">DNA-binding</keyword>
<dbReference type="SMART" id="SM00234">
    <property type="entry name" value="START"/>
    <property type="match status" value="1"/>
</dbReference>
<dbReference type="Proteomes" id="UP001141552">
    <property type="component" value="Unassembled WGS sequence"/>
</dbReference>
<accession>A0A9Q0GGR5</accession>
<sequence>MSGSSGKHDQSFSRSDDSEEMISDEMYEASLDTSDDDSEEESMEDSEQESVDGSGSGSEWYEDGSESDEEMETNEEVGLNLAASSQIDAVLVRDIEQGSPPPNRSPQHSHESVADSVASNSDNPVQIARASDLLVAVSVVAEVNKTKITTLAASAMDELVRKAFAGEPLWQRHTGGETLNDVEYIREFRAFDVSLEELMKMVEMGDPQDFAELDGDYEFSSRMPNVPALRRGAEANVLRTEASRGVGLVRMNPSTLVECLMDLDQWSSTFSNIVSRSALLGCLSPPAAGNFNEVLQVMRAEFYVPTPLVPARECQFARYCRQFDSRTWGVVDVSLESLLQDSVIKFRRRPSGCLIQEMPNGCSKVLWVEHVEVDDSLVHILYQPLVHSGFPFCAKRWINTMIRHFDGLAALTSDSPSYIRGAVIPQKGKESLLMLSERMVRDFCIDSSASTNNKWMRFPEAEHFRVRTKSITAIPHRPTPTVVFATSVWLPVPRKRVFDYLRHGESRNQWDLLSHERVILEISHINKGQNPDNRVSVMQVNTASNKIDILYLQESYSDPVASYIVYAPLDGPAMACMLRGGNPDRVNILPSGFVVHPDGSGPSTNQEVGSSILTVAFHIIDNSATEKSISPSSVTTISRILTSTVGAIHHALQPDD</sequence>
<dbReference type="SUPFAM" id="SSF55961">
    <property type="entry name" value="Bet v1-like"/>
    <property type="match status" value="2"/>
</dbReference>
<dbReference type="PANTHER" id="PTHR45654">
    <property type="entry name" value="HOMEOBOX-LEUCINE ZIPPER PROTEIN MERISTEM L1"/>
    <property type="match status" value="1"/>
</dbReference>
<comment type="caution">
    <text evidence="8">The sequence shown here is derived from an EMBL/GenBank/DDBJ whole genome shotgun (WGS) entry which is preliminary data.</text>
</comment>
<dbReference type="AlphaFoldDB" id="A0A9Q0GGR5"/>
<gene>
    <name evidence="8" type="ORF">Tsubulata_003378</name>
</gene>
<evidence type="ECO:0000256" key="4">
    <source>
        <dbReference type="ARBA" id="ARBA00023163"/>
    </source>
</evidence>
<feature type="compositionally biased region" description="Acidic residues" evidence="6">
    <location>
        <begin position="60"/>
        <end position="75"/>
    </location>
</feature>
<reference evidence="8" key="2">
    <citation type="journal article" date="2023" name="Plants (Basel)">
        <title>Annotation of the Turnera subulata (Passifloraceae) Draft Genome Reveals the S-Locus Evolved after the Divergence of Turneroideae from Passifloroideae in a Stepwise Manner.</title>
        <authorList>
            <person name="Henning P.M."/>
            <person name="Roalson E.H."/>
            <person name="Mir W."/>
            <person name="McCubbin A.G."/>
            <person name="Shore J.S."/>
        </authorList>
    </citation>
    <scope>NUCLEOTIDE SEQUENCE</scope>
    <source>
        <strain evidence="8">F60SS</strain>
    </source>
</reference>
<keyword evidence="9" id="KW-1185">Reference proteome</keyword>
<evidence type="ECO:0000256" key="2">
    <source>
        <dbReference type="ARBA" id="ARBA00023125"/>
    </source>
</evidence>
<name>A0A9Q0GGR5_9ROSI</name>
<proteinExistence type="predicted"/>
<organism evidence="8 9">
    <name type="scientific">Turnera subulata</name>
    <dbReference type="NCBI Taxonomy" id="218843"/>
    <lineage>
        <taxon>Eukaryota</taxon>
        <taxon>Viridiplantae</taxon>
        <taxon>Streptophyta</taxon>
        <taxon>Embryophyta</taxon>
        <taxon>Tracheophyta</taxon>
        <taxon>Spermatophyta</taxon>
        <taxon>Magnoliopsida</taxon>
        <taxon>eudicotyledons</taxon>
        <taxon>Gunneridae</taxon>
        <taxon>Pentapetalae</taxon>
        <taxon>rosids</taxon>
        <taxon>fabids</taxon>
        <taxon>Malpighiales</taxon>
        <taxon>Passifloraceae</taxon>
        <taxon>Turnera</taxon>
    </lineage>
</organism>
<dbReference type="InterPro" id="IPR002913">
    <property type="entry name" value="START_lipid-bd_dom"/>
</dbReference>
<dbReference type="GO" id="GO:0008289">
    <property type="term" value="F:lipid binding"/>
    <property type="evidence" value="ECO:0007669"/>
    <property type="project" value="InterPro"/>
</dbReference>
<feature type="compositionally biased region" description="Basic and acidic residues" evidence="6">
    <location>
        <begin position="1"/>
        <end position="16"/>
    </location>
</feature>
<feature type="region of interest" description="Disordered" evidence="6">
    <location>
        <begin position="1"/>
        <end position="76"/>
    </location>
</feature>
<dbReference type="Pfam" id="PF25797">
    <property type="entry name" value="PDF2_C"/>
    <property type="match status" value="1"/>
</dbReference>
<feature type="region of interest" description="Disordered" evidence="6">
    <location>
        <begin position="96"/>
        <end position="121"/>
    </location>
</feature>
<dbReference type="PANTHER" id="PTHR45654:SF48">
    <property type="entry name" value="START DOMAIN-CONTAINING PROTEIN"/>
    <property type="match status" value="1"/>
</dbReference>
<keyword evidence="5" id="KW-0539">Nucleus</keyword>
<protein>
    <recommendedName>
        <fullName evidence="7">START domain-containing protein</fullName>
    </recommendedName>
</protein>
<feature type="domain" description="START" evidence="7">
    <location>
        <begin position="141"/>
        <end position="410"/>
    </location>
</feature>
<keyword evidence="3" id="KW-0371">Homeobox</keyword>
<evidence type="ECO:0000313" key="9">
    <source>
        <dbReference type="Proteomes" id="UP001141552"/>
    </source>
</evidence>
<dbReference type="CDD" id="cd08875">
    <property type="entry name" value="START_ArGLABRA2_like"/>
    <property type="match status" value="1"/>
</dbReference>
<evidence type="ECO:0000256" key="1">
    <source>
        <dbReference type="ARBA" id="ARBA00023015"/>
    </source>
</evidence>
<dbReference type="Gene3D" id="3.30.530.20">
    <property type="match status" value="1"/>
</dbReference>
<keyword evidence="1" id="KW-0805">Transcription regulation</keyword>
<reference evidence="8" key="1">
    <citation type="submission" date="2022-02" db="EMBL/GenBank/DDBJ databases">
        <authorList>
            <person name="Henning P.M."/>
            <person name="McCubbin A.G."/>
            <person name="Shore J.S."/>
        </authorList>
    </citation>
    <scope>NUCLEOTIDE SEQUENCE</scope>
    <source>
        <strain evidence="8">F60SS</strain>
        <tissue evidence="8">Leaves</tissue>
    </source>
</reference>
<evidence type="ECO:0000256" key="3">
    <source>
        <dbReference type="ARBA" id="ARBA00023155"/>
    </source>
</evidence>
<feature type="compositionally biased region" description="Acidic residues" evidence="6">
    <location>
        <begin position="17"/>
        <end position="50"/>
    </location>
</feature>
<evidence type="ECO:0000256" key="6">
    <source>
        <dbReference type="SAM" id="MobiDB-lite"/>
    </source>
</evidence>
<dbReference type="InterPro" id="IPR042160">
    <property type="entry name" value="HD-Zip_IV"/>
</dbReference>
<keyword evidence="4" id="KW-0804">Transcription</keyword>
<dbReference type="GO" id="GO:0003677">
    <property type="term" value="F:DNA binding"/>
    <property type="evidence" value="ECO:0007669"/>
    <property type="project" value="UniProtKB-KW"/>
</dbReference>
<dbReference type="Pfam" id="PF01852">
    <property type="entry name" value="START"/>
    <property type="match status" value="1"/>
</dbReference>